<keyword evidence="2" id="KW-1185">Reference proteome</keyword>
<name>A0A1I8F530_9PLAT</name>
<accession>A0A1I8F530</accession>
<feature type="compositionally biased region" description="Polar residues" evidence="1">
    <location>
        <begin position="93"/>
        <end position="107"/>
    </location>
</feature>
<organism evidence="2 3">
    <name type="scientific">Macrostomum lignano</name>
    <dbReference type="NCBI Taxonomy" id="282301"/>
    <lineage>
        <taxon>Eukaryota</taxon>
        <taxon>Metazoa</taxon>
        <taxon>Spiralia</taxon>
        <taxon>Lophotrochozoa</taxon>
        <taxon>Platyhelminthes</taxon>
        <taxon>Rhabditophora</taxon>
        <taxon>Macrostomorpha</taxon>
        <taxon>Macrostomida</taxon>
        <taxon>Macrostomidae</taxon>
        <taxon>Macrostomum</taxon>
    </lineage>
</organism>
<dbReference type="Proteomes" id="UP000095280">
    <property type="component" value="Unplaced"/>
</dbReference>
<sequence length="161" mass="16904">IVASIFRNCNKDKRNFHGFPLPTTAASPQALPRAQPESAAIGLYRDGPWLSGSSSNWIDSMRSDSSSTVKHQQQLLQQLSEAALTTGPHRSSECSSPTASTASQIGLSGNLRDGDKAQLPSAAPPHGRVLTIPKVGTGRCTLKLGSVRLTLFGLPADCPAG</sequence>
<evidence type="ECO:0000256" key="1">
    <source>
        <dbReference type="SAM" id="MobiDB-lite"/>
    </source>
</evidence>
<dbReference type="WBParaSite" id="maker-unitig_20814-snap-gene-0.2-mRNA-1">
    <property type="protein sequence ID" value="maker-unitig_20814-snap-gene-0.2-mRNA-1"/>
    <property type="gene ID" value="maker-unitig_20814-snap-gene-0.2"/>
</dbReference>
<evidence type="ECO:0000313" key="2">
    <source>
        <dbReference type="Proteomes" id="UP000095280"/>
    </source>
</evidence>
<evidence type="ECO:0000313" key="3">
    <source>
        <dbReference type="WBParaSite" id="maker-unitig_20814-snap-gene-0.2-mRNA-1"/>
    </source>
</evidence>
<proteinExistence type="predicted"/>
<protein>
    <submittedName>
        <fullName evidence="3">Ski_Sno domain-containing protein</fullName>
    </submittedName>
</protein>
<feature type="region of interest" description="Disordered" evidence="1">
    <location>
        <begin position="84"/>
        <end position="125"/>
    </location>
</feature>
<reference evidence="3" key="1">
    <citation type="submission" date="2016-11" db="UniProtKB">
        <authorList>
            <consortium name="WormBaseParasite"/>
        </authorList>
    </citation>
    <scope>IDENTIFICATION</scope>
</reference>
<dbReference type="AlphaFoldDB" id="A0A1I8F530"/>